<dbReference type="EMBL" id="LVXG01000082">
    <property type="protein sequence ID" value="OQP38763.1"/>
    <property type="molecule type" value="Genomic_DNA"/>
</dbReference>
<sequence length="325" mass="35584">MAGISSKAVGSLDNKYKYNGKEKQEKEFSDGSGLELYDYGARMYDAQIGRWHGIDPLADKYPSLSPYSYAFNNPMIFVDPDGRENIVYLVTSDDKYKDKLDAIAKQATANFEKMGLKTVVRVFSGKFDAKAYKQLDNTDAVAVLGGKNSVIETIKSFNPEYAKTLDAGIFGSTSPNNINPEESQNPRTDPQGGPTDNIIAIGAEATKVMADDIKAKFEEMAAFTINHGAGHLSNLNHAGQLNSYDDQGEYNAGIYVPGTPNVMTDGAVMAGRIKARRIGGETLQTYITSPFNTQPPNNETGTLSIQRAYMRRFGNNIPNAKLLRK</sequence>
<dbReference type="AlphaFoldDB" id="A0A1V9DY08"/>
<dbReference type="STRING" id="354355.SAMN05660816_02648"/>
<feature type="compositionally biased region" description="Polar residues" evidence="1">
    <location>
        <begin position="172"/>
        <end position="188"/>
    </location>
</feature>
<feature type="region of interest" description="Disordered" evidence="1">
    <location>
        <begin position="172"/>
        <end position="193"/>
    </location>
</feature>
<evidence type="ECO:0000313" key="2">
    <source>
        <dbReference type="EMBL" id="OQP38763.1"/>
    </source>
</evidence>
<comment type="caution">
    <text evidence="2">The sequence shown here is derived from an EMBL/GenBank/DDBJ whole genome shotgun (WGS) entry which is preliminary data.</text>
</comment>
<protein>
    <recommendedName>
        <fullName evidence="4">RHS repeat-associated core domain-containing protein</fullName>
    </recommendedName>
</protein>
<dbReference type="OrthoDB" id="667524at2"/>
<proteinExistence type="predicted"/>
<organism evidence="2 3">
    <name type="scientific">Niastella yeongjuensis</name>
    <dbReference type="NCBI Taxonomy" id="354355"/>
    <lineage>
        <taxon>Bacteria</taxon>
        <taxon>Pseudomonadati</taxon>
        <taxon>Bacteroidota</taxon>
        <taxon>Chitinophagia</taxon>
        <taxon>Chitinophagales</taxon>
        <taxon>Chitinophagaceae</taxon>
        <taxon>Niastella</taxon>
    </lineage>
</organism>
<gene>
    <name evidence="2" type="ORF">A4H97_18775</name>
</gene>
<dbReference type="Gene3D" id="2.180.10.10">
    <property type="entry name" value="RHS repeat-associated core"/>
    <property type="match status" value="1"/>
</dbReference>
<dbReference type="InterPro" id="IPR050708">
    <property type="entry name" value="T6SS_VgrG/RHS"/>
</dbReference>
<keyword evidence="3" id="KW-1185">Reference proteome</keyword>
<reference evidence="3" key="1">
    <citation type="submission" date="2016-04" db="EMBL/GenBank/DDBJ databases">
        <authorList>
            <person name="Chen L."/>
            <person name="Zhuang W."/>
            <person name="Wang G."/>
        </authorList>
    </citation>
    <scope>NUCLEOTIDE SEQUENCE [LARGE SCALE GENOMIC DNA]</scope>
    <source>
        <strain evidence="3">17621</strain>
    </source>
</reference>
<evidence type="ECO:0000256" key="1">
    <source>
        <dbReference type="SAM" id="MobiDB-lite"/>
    </source>
</evidence>
<dbReference type="PANTHER" id="PTHR32305">
    <property type="match status" value="1"/>
</dbReference>
<dbReference type="Proteomes" id="UP000192610">
    <property type="component" value="Unassembled WGS sequence"/>
</dbReference>
<dbReference type="PANTHER" id="PTHR32305:SF15">
    <property type="entry name" value="PROTEIN RHSA-RELATED"/>
    <property type="match status" value="1"/>
</dbReference>
<dbReference type="InterPro" id="IPR022385">
    <property type="entry name" value="Rhs_assc_core"/>
</dbReference>
<accession>A0A1V9DY08</accession>
<dbReference type="NCBIfam" id="TIGR03696">
    <property type="entry name" value="Rhs_assc_core"/>
    <property type="match status" value="1"/>
</dbReference>
<name>A0A1V9DY08_9BACT</name>
<evidence type="ECO:0008006" key="4">
    <source>
        <dbReference type="Google" id="ProtNLM"/>
    </source>
</evidence>
<evidence type="ECO:0000313" key="3">
    <source>
        <dbReference type="Proteomes" id="UP000192610"/>
    </source>
</evidence>